<organism evidence="15 16">
    <name type="scientific">Actinia tenebrosa</name>
    <name type="common">Australian red waratah sea anemone</name>
    <dbReference type="NCBI Taxonomy" id="6105"/>
    <lineage>
        <taxon>Eukaryota</taxon>
        <taxon>Metazoa</taxon>
        <taxon>Cnidaria</taxon>
        <taxon>Anthozoa</taxon>
        <taxon>Hexacorallia</taxon>
        <taxon>Actiniaria</taxon>
        <taxon>Actiniidae</taxon>
        <taxon>Actinia</taxon>
    </lineage>
</organism>
<dbReference type="PANTHER" id="PTHR45992:SF2">
    <property type="entry name" value="EUKARYOTIC ELONGATION FACTOR 2 KINASE"/>
    <property type="match status" value="1"/>
</dbReference>
<keyword evidence="3" id="KW-0808">Transferase</keyword>
<dbReference type="GO" id="GO:1903013">
    <property type="term" value="P:response to differentiation-inducing factor 1"/>
    <property type="evidence" value="ECO:0007669"/>
    <property type="project" value="TreeGrafter"/>
</dbReference>
<dbReference type="Gene3D" id="3.30.200.20">
    <property type="entry name" value="Phosphorylase Kinase, domain 1"/>
    <property type="match status" value="2"/>
</dbReference>
<dbReference type="InParanoid" id="A0A6P8HT77"/>
<comment type="similarity">
    <text evidence="9">Belongs to the protein kinase superfamily. Alpha-type protein kinase family.</text>
</comment>
<dbReference type="AlphaFoldDB" id="A0A6P8HT77"/>
<evidence type="ECO:0000313" key="15">
    <source>
        <dbReference type="Proteomes" id="UP000515163"/>
    </source>
</evidence>
<feature type="domain" description="Alpha-type protein kinase" evidence="14">
    <location>
        <begin position="161"/>
        <end position="372"/>
    </location>
</feature>
<dbReference type="SMART" id="SM00811">
    <property type="entry name" value="Alpha_kinase"/>
    <property type="match status" value="1"/>
</dbReference>
<dbReference type="InterPro" id="IPR011990">
    <property type="entry name" value="TPR-like_helical_dom_sf"/>
</dbReference>
<evidence type="ECO:0000256" key="10">
    <source>
        <dbReference type="ARBA" id="ARBA00066872"/>
    </source>
</evidence>
<keyword evidence="5" id="KW-0418">Kinase</keyword>
<dbReference type="Gene3D" id="3.20.200.10">
    <property type="entry name" value="MHCK/EF2 kinase"/>
    <property type="match status" value="1"/>
</dbReference>
<dbReference type="KEGG" id="aten:116295066"/>
<evidence type="ECO:0000313" key="16">
    <source>
        <dbReference type="RefSeq" id="XP_031558636.1"/>
    </source>
</evidence>
<dbReference type="GO" id="GO:0005524">
    <property type="term" value="F:ATP binding"/>
    <property type="evidence" value="ECO:0007669"/>
    <property type="project" value="UniProtKB-KW"/>
</dbReference>
<dbReference type="InterPro" id="IPR004166">
    <property type="entry name" value="a-kinase_dom"/>
</dbReference>
<name>A0A6P8HT77_ACTTE</name>
<evidence type="ECO:0000256" key="8">
    <source>
        <dbReference type="ARBA" id="ARBA00022860"/>
    </source>
</evidence>
<dbReference type="InterPro" id="IPR011009">
    <property type="entry name" value="Kinase-like_dom_sf"/>
</dbReference>
<dbReference type="InterPro" id="IPR047588">
    <property type="entry name" value="eEF2K_a_kinase_dom"/>
</dbReference>
<keyword evidence="7" id="KW-0067">ATP-binding</keyword>
<feature type="region of interest" description="Disordered" evidence="13">
    <location>
        <begin position="419"/>
        <end position="488"/>
    </location>
</feature>
<dbReference type="Proteomes" id="UP000515163">
    <property type="component" value="Unplaced"/>
</dbReference>
<dbReference type="InterPro" id="IPR051852">
    <property type="entry name" value="Alpha-type_PK"/>
</dbReference>
<evidence type="ECO:0000256" key="1">
    <source>
        <dbReference type="ARBA" id="ARBA00022527"/>
    </source>
</evidence>
<dbReference type="Gene3D" id="1.25.40.10">
    <property type="entry name" value="Tetratricopeptide repeat domain"/>
    <property type="match status" value="1"/>
</dbReference>
<dbReference type="CDD" id="cd16967">
    <property type="entry name" value="Alpha_kinase_eEF2K"/>
    <property type="match status" value="1"/>
</dbReference>
<keyword evidence="15" id="KW-1185">Reference proteome</keyword>
<evidence type="ECO:0000256" key="13">
    <source>
        <dbReference type="SAM" id="MobiDB-lite"/>
    </source>
</evidence>
<evidence type="ECO:0000256" key="5">
    <source>
        <dbReference type="ARBA" id="ARBA00022777"/>
    </source>
</evidence>
<evidence type="ECO:0000256" key="6">
    <source>
        <dbReference type="ARBA" id="ARBA00022837"/>
    </source>
</evidence>
<keyword evidence="4" id="KW-0547">Nucleotide-binding</keyword>
<feature type="compositionally biased region" description="Polar residues" evidence="13">
    <location>
        <begin position="11"/>
        <end position="30"/>
    </location>
</feature>
<evidence type="ECO:0000256" key="4">
    <source>
        <dbReference type="ARBA" id="ARBA00022741"/>
    </source>
</evidence>
<dbReference type="EC" id="2.7.11.20" evidence="10"/>
<dbReference type="SUPFAM" id="SSF56112">
    <property type="entry name" value="Protein kinase-like (PK-like)"/>
    <property type="match status" value="1"/>
</dbReference>
<keyword evidence="6" id="KW-0106">Calcium</keyword>
<feature type="compositionally biased region" description="Polar residues" evidence="13">
    <location>
        <begin position="419"/>
        <end position="430"/>
    </location>
</feature>
<evidence type="ECO:0000256" key="9">
    <source>
        <dbReference type="ARBA" id="ARBA00061584"/>
    </source>
</evidence>
<feature type="compositionally biased region" description="Polar residues" evidence="13">
    <location>
        <begin position="449"/>
        <end position="461"/>
    </location>
</feature>
<dbReference type="FunFam" id="3.20.200.10:FF:000002">
    <property type="entry name" value="Eukaryotic elongation factor 2 kinase"/>
    <property type="match status" value="1"/>
</dbReference>
<dbReference type="PANTHER" id="PTHR45992">
    <property type="entry name" value="EUKARYOTIC ELONGATION FACTOR 2 KINASE-RELATED"/>
    <property type="match status" value="1"/>
</dbReference>
<feature type="region of interest" description="Disordered" evidence="13">
    <location>
        <begin position="1"/>
        <end position="68"/>
    </location>
</feature>
<gene>
    <name evidence="16" type="primary">LOC116295066</name>
</gene>
<dbReference type="GeneID" id="116295066"/>
<evidence type="ECO:0000259" key="14">
    <source>
        <dbReference type="PROSITE" id="PS51158"/>
    </source>
</evidence>
<dbReference type="GO" id="GO:0005516">
    <property type="term" value="F:calmodulin binding"/>
    <property type="evidence" value="ECO:0007669"/>
    <property type="project" value="UniProtKB-KW"/>
</dbReference>
<evidence type="ECO:0000256" key="2">
    <source>
        <dbReference type="ARBA" id="ARBA00022553"/>
    </source>
</evidence>
<feature type="region of interest" description="Disordered" evidence="13">
    <location>
        <begin position="106"/>
        <end position="128"/>
    </location>
</feature>
<keyword evidence="2" id="KW-0597">Phosphoprotein</keyword>
<evidence type="ECO:0000256" key="3">
    <source>
        <dbReference type="ARBA" id="ARBA00022679"/>
    </source>
</evidence>
<dbReference type="GO" id="GO:0031037">
    <property type="term" value="P:myosin II filament disassembly"/>
    <property type="evidence" value="ECO:0007669"/>
    <property type="project" value="TreeGrafter"/>
</dbReference>
<feature type="compositionally biased region" description="Acidic residues" evidence="13">
    <location>
        <begin position="1"/>
        <end position="10"/>
    </location>
</feature>
<evidence type="ECO:0000256" key="12">
    <source>
        <dbReference type="ARBA" id="ARBA00078015"/>
    </source>
</evidence>
<dbReference type="GO" id="GO:0004686">
    <property type="term" value="F:elongation factor-2 kinase activity"/>
    <property type="evidence" value="ECO:0007669"/>
    <property type="project" value="UniProtKB-EC"/>
</dbReference>
<sequence length="731" mass="83346">MASCDVEDVDSSSTCNGLKNSYEDSCNGNGEYQHDDDDDVDDFWINPTGVGGSHGHHRKINSTSRSISTSSDEQCFDLEFDKEPEDKEDNINEKKEVKIIAEEKPKNEEVTSKTTTKSRKHARFSHQNNWKHALKKAMDMPDPWEKFHLDMCSQEVAIRHRYNALKKTWVKDEVRVKMESAPFDQGAMRVCYRLKKLSNFSKHMDWKHASNYVAKHYIEEVQREQYFDDVRLQMDAKLWGEEYNRRDPPKKVDIFQTYIIELKERVGSPLYHLEHYIEGVYKKYNSNSGFVLRDETLRSTPQAFSHFTFERSGHQMIVVDIQGVGDLYTDPQIHTADSKEYGEANLGPSGMALFFSTHMCNSICKTLGLTEFEVSDKEEYRIKKSLQSIQDSKTVVKSSFEEQFSPRKMSAIFDLQSHCMANSPPQSPGSDQILESPPTSPREVEIPESPTSPFVSISSWTEGKLSDSDTSETESDNSDVFTENSEDEEEARRLFAASMVHKSSSVCFEAQALEKVRQEHQQKLLRQKSVSVLGQVHFEMAKYNEIGRFTDKEPDMESAMYHLEKAATCNVPEALLLMAEIYLQLPHDTFPLLTAEENTNKGVEYMLRAAIGGERQAMMYMAKAYDTGNGLGTKMTRSWSAAVKWYQNAIDVVDEDDDPENSLQTDPTYKLLARQAELYLSGGYGLEKDPSYSGELYSKAGDEAMAAMNGKLANKFYVLAEEAWAEIPEDE</sequence>
<dbReference type="FunCoup" id="A0A6P8HT77">
    <property type="interactions" value="902"/>
</dbReference>
<dbReference type="Pfam" id="PF02816">
    <property type="entry name" value="Alpha_kinase"/>
    <property type="match status" value="1"/>
</dbReference>
<dbReference type="FunFam" id="3.30.200.20:FF:000336">
    <property type="entry name" value="Eukaryotic elongation factor 2 kinase"/>
    <property type="match status" value="1"/>
</dbReference>
<evidence type="ECO:0000256" key="11">
    <source>
        <dbReference type="ARBA" id="ARBA00067847"/>
    </source>
</evidence>
<reference evidence="16" key="1">
    <citation type="submission" date="2025-08" db="UniProtKB">
        <authorList>
            <consortium name="RefSeq"/>
        </authorList>
    </citation>
    <scope>IDENTIFICATION</scope>
    <source>
        <tissue evidence="16">Tentacle</tissue>
    </source>
</reference>
<accession>A0A6P8HT77</accession>
<dbReference type="SUPFAM" id="SSF81901">
    <property type="entry name" value="HCP-like"/>
    <property type="match status" value="1"/>
</dbReference>
<protein>
    <recommendedName>
        <fullName evidence="11">Eukaryotic elongation factor 2 kinase</fullName>
        <ecNumber evidence="10">2.7.11.20</ecNumber>
    </recommendedName>
    <alternativeName>
        <fullName evidence="12">Calcium/calmodulin-dependent eukaryotic elongation factor 2 kinase</fullName>
    </alternativeName>
</protein>
<proteinExistence type="inferred from homology"/>
<dbReference type="PROSITE" id="PS51158">
    <property type="entry name" value="ALPHA_KINASE"/>
    <property type="match status" value="1"/>
</dbReference>
<keyword evidence="8" id="KW-0112">Calmodulin-binding</keyword>
<keyword evidence="1" id="KW-0723">Serine/threonine-protein kinase</keyword>
<evidence type="ECO:0000256" key="7">
    <source>
        <dbReference type="ARBA" id="ARBA00022840"/>
    </source>
</evidence>
<dbReference type="RefSeq" id="XP_031558636.1">
    <property type="nucleotide sequence ID" value="XM_031702776.1"/>
</dbReference>
<dbReference type="OrthoDB" id="301415at2759"/>